<feature type="compositionally biased region" description="Low complexity" evidence="10">
    <location>
        <begin position="385"/>
        <end position="395"/>
    </location>
</feature>
<dbReference type="GO" id="GO:0048038">
    <property type="term" value="F:quinone binding"/>
    <property type="evidence" value="ECO:0007669"/>
    <property type="project" value="UniProtKB-KW"/>
</dbReference>
<dbReference type="OMA" id="WCPHCHE"/>
<dbReference type="AlphaFoldDB" id="C1ECL2"/>
<gene>
    <name evidence="13" type="ORF">MICPUN_50606</name>
</gene>
<dbReference type="InterPro" id="IPR044698">
    <property type="entry name" value="VKOR/LTO1"/>
</dbReference>
<dbReference type="OrthoDB" id="343052at2759"/>
<dbReference type="KEGG" id="mis:MICPUN_50606"/>
<evidence type="ECO:0000313" key="13">
    <source>
        <dbReference type="EMBL" id="ACO65923.1"/>
    </source>
</evidence>
<feature type="compositionally biased region" description="Polar residues" evidence="10">
    <location>
        <begin position="52"/>
        <end position="70"/>
    </location>
</feature>
<protein>
    <recommendedName>
        <fullName evidence="12">Vitamin K epoxide reductase domain-containing protein</fullName>
    </recommendedName>
</protein>
<dbReference type="Gene3D" id="1.20.1440.130">
    <property type="entry name" value="VKOR domain"/>
    <property type="match status" value="1"/>
</dbReference>
<evidence type="ECO:0000313" key="14">
    <source>
        <dbReference type="Proteomes" id="UP000002009"/>
    </source>
</evidence>
<dbReference type="EMBL" id="CP001329">
    <property type="protein sequence ID" value="ACO65923.1"/>
    <property type="molecule type" value="Genomic_DNA"/>
</dbReference>
<evidence type="ECO:0000256" key="11">
    <source>
        <dbReference type="SAM" id="Phobius"/>
    </source>
</evidence>
<accession>C1ECL2</accession>
<dbReference type="FunCoup" id="C1ECL2">
    <property type="interactions" value="541"/>
</dbReference>
<dbReference type="eggNOG" id="ENOG502QRER">
    <property type="taxonomic scope" value="Eukaryota"/>
</dbReference>
<evidence type="ECO:0000256" key="4">
    <source>
        <dbReference type="ARBA" id="ARBA00022719"/>
    </source>
</evidence>
<dbReference type="PANTHER" id="PTHR34573:SF1">
    <property type="entry name" value="VITAMIN K EPOXIDE REDUCTASE DOMAIN-CONTAINING PROTEIN"/>
    <property type="match status" value="1"/>
</dbReference>
<name>C1ECL2_MICCC</name>
<dbReference type="GeneID" id="8246209"/>
<organism evidence="13 14">
    <name type="scientific">Micromonas commoda (strain RCC299 / NOUM17 / CCMP2709)</name>
    <name type="common">Picoplanktonic green alga</name>
    <dbReference type="NCBI Taxonomy" id="296587"/>
    <lineage>
        <taxon>Eukaryota</taxon>
        <taxon>Viridiplantae</taxon>
        <taxon>Chlorophyta</taxon>
        <taxon>Mamiellophyceae</taxon>
        <taxon>Mamiellales</taxon>
        <taxon>Mamiellaceae</taxon>
        <taxon>Micromonas</taxon>
    </lineage>
</organism>
<dbReference type="Pfam" id="PF07884">
    <property type="entry name" value="VKOR"/>
    <property type="match status" value="1"/>
</dbReference>
<evidence type="ECO:0000259" key="12">
    <source>
        <dbReference type="SMART" id="SM00756"/>
    </source>
</evidence>
<evidence type="ECO:0000256" key="9">
    <source>
        <dbReference type="ARBA" id="ARBA00023284"/>
    </source>
</evidence>
<evidence type="ECO:0000256" key="8">
    <source>
        <dbReference type="ARBA" id="ARBA00023157"/>
    </source>
</evidence>
<feature type="transmembrane region" description="Helical" evidence="11">
    <location>
        <begin position="181"/>
        <end position="201"/>
    </location>
</feature>
<dbReference type="CDD" id="cd12916">
    <property type="entry name" value="VKOR_1"/>
    <property type="match status" value="1"/>
</dbReference>
<dbReference type="SMART" id="SM00756">
    <property type="entry name" value="VKc"/>
    <property type="match status" value="1"/>
</dbReference>
<keyword evidence="4" id="KW-0874">Quinone</keyword>
<keyword evidence="5 11" id="KW-1133">Transmembrane helix</keyword>
<feature type="transmembrane region" description="Helical" evidence="11">
    <location>
        <begin position="207"/>
        <end position="229"/>
    </location>
</feature>
<feature type="transmembrane region" description="Helical" evidence="11">
    <location>
        <begin position="147"/>
        <end position="169"/>
    </location>
</feature>
<dbReference type="InterPro" id="IPR038354">
    <property type="entry name" value="VKOR_sf"/>
</dbReference>
<evidence type="ECO:0000256" key="10">
    <source>
        <dbReference type="SAM" id="MobiDB-lite"/>
    </source>
</evidence>
<dbReference type="GO" id="GO:0016020">
    <property type="term" value="C:membrane"/>
    <property type="evidence" value="ECO:0007669"/>
    <property type="project" value="UniProtKB-SubCell"/>
</dbReference>
<evidence type="ECO:0000256" key="3">
    <source>
        <dbReference type="ARBA" id="ARBA00022692"/>
    </source>
</evidence>
<feature type="region of interest" description="Disordered" evidence="10">
    <location>
        <begin position="385"/>
        <end position="405"/>
    </location>
</feature>
<keyword evidence="14" id="KW-1185">Reference proteome</keyword>
<feature type="region of interest" description="Disordered" evidence="10">
    <location>
        <begin position="48"/>
        <end position="94"/>
    </location>
</feature>
<dbReference type="Gene3D" id="3.40.30.10">
    <property type="entry name" value="Glutaredoxin"/>
    <property type="match status" value="1"/>
</dbReference>
<feature type="domain" description="Vitamin K epoxide reductase" evidence="12">
    <location>
        <begin position="93"/>
        <end position="233"/>
    </location>
</feature>
<sequence length="405" mass="42157">MTTMTVALGAAIALPRTAGVRRTRVAAAARAFPTSRIAPRVAISSRRRDASSVLQASDNPGQAPSLSVNDENAEEPALSPRPKPTKKPDEPVPNPPLRVAAFLAGAGFLESSYLAVEKLTGGEVTCPLTGCQTALNSGYSELFGVPLSAYGAAAYFGVAALTWWGAGMAGNEEEKDAYQRARVLTFLSTAGLAGVSSYLLYLLAVPFGGAECVYCLTSAAISFSLFAIGLSGVNGRDFGKAAPAAFSVYIVTVLSLSVLLTDDSSQANINSLKLPYAAPVIEAQSTSYSRDLAAHLKSVGAKMYGAFWCSHCEDQKEFFGAGADIPYVECFPNGWERGTPVAAACSAADIQGFPTWILADGQKLEGEKTLAELAKLTGYEAPGPGALPTAPGLDASSQLDSFLSQ</sequence>
<reference evidence="13 14" key="1">
    <citation type="journal article" date="2009" name="Science">
        <title>Green evolution and dynamic adaptations revealed by genomes of the marine picoeukaryotes Micromonas.</title>
        <authorList>
            <person name="Worden A.Z."/>
            <person name="Lee J.H."/>
            <person name="Mock T."/>
            <person name="Rouze P."/>
            <person name="Simmons M.P."/>
            <person name="Aerts A.L."/>
            <person name="Allen A.E."/>
            <person name="Cuvelier M.L."/>
            <person name="Derelle E."/>
            <person name="Everett M.V."/>
            <person name="Foulon E."/>
            <person name="Grimwood J."/>
            <person name="Gundlach H."/>
            <person name="Henrissat B."/>
            <person name="Napoli C."/>
            <person name="McDonald S.M."/>
            <person name="Parker M.S."/>
            <person name="Rombauts S."/>
            <person name="Salamov A."/>
            <person name="Von Dassow P."/>
            <person name="Badger J.H."/>
            <person name="Coutinho P.M."/>
            <person name="Demir E."/>
            <person name="Dubchak I."/>
            <person name="Gentemann C."/>
            <person name="Eikrem W."/>
            <person name="Gready J.E."/>
            <person name="John U."/>
            <person name="Lanier W."/>
            <person name="Lindquist E.A."/>
            <person name="Lucas S."/>
            <person name="Mayer K.F."/>
            <person name="Moreau H."/>
            <person name="Not F."/>
            <person name="Otillar R."/>
            <person name="Panaud O."/>
            <person name="Pangilinan J."/>
            <person name="Paulsen I."/>
            <person name="Piegu B."/>
            <person name="Poliakov A."/>
            <person name="Robbens S."/>
            <person name="Schmutz J."/>
            <person name="Toulza E."/>
            <person name="Wyss T."/>
            <person name="Zelensky A."/>
            <person name="Zhou K."/>
            <person name="Armbrust E.V."/>
            <person name="Bhattacharya D."/>
            <person name="Goodenough U.W."/>
            <person name="Van de Peer Y."/>
            <person name="Grigoriev I.V."/>
        </authorList>
    </citation>
    <scope>NUCLEOTIDE SEQUENCE [LARGE SCALE GENOMIC DNA]</scope>
    <source>
        <strain evidence="14">RCC299 / NOUM17</strain>
    </source>
</reference>
<evidence type="ECO:0000256" key="5">
    <source>
        <dbReference type="ARBA" id="ARBA00022989"/>
    </source>
</evidence>
<proteinExistence type="inferred from homology"/>
<keyword evidence="8" id="KW-1015">Disulfide bond</keyword>
<keyword evidence="3 11" id="KW-0812">Transmembrane</keyword>
<evidence type="ECO:0000256" key="2">
    <source>
        <dbReference type="ARBA" id="ARBA00006214"/>
    </source>
</evidence>
<dbReference type="PANTHER" id="PTHR34573">
    <property type="entry name" value="VKC DOMAIN-CONTAINING PROTEIN"/>
    <property type="match status" value="1"/>
</dbReference>
<evidence type="ECO:0000256" key="6">
    <source>
        <dbReference type="ARBA" id="ARBA00023002"/>
    </source>
</evidence>
<dbReference type="InterPro" id="IPR012932">
    <property type="entry name" value="VKOR"/>
</dbReference>
<feature type="transmembrane region" description="Helical" evidence="11">
    <location>
        <begin position="241"/>
        <end position="260"/>
    </location>
</feature>
<dbReference type="GO" id="GO:0016491">
    <property type="term" value="F:oxidoreductase activity"/>
    <property type="evidence" value="ECO:0007669"/>
    <property type="project" value="UniProtKB-KW"/>
</dbReference>
<keyword evidence="6" id="KW-0560">Oxidoreductase</keyword>
<feature type="compositionally biased region" description="Polar residues" evidence="10">
    <location>
        <begin position="396"/>
        <end position="405"/>
    </location>
</feature>
<dbReference type="RefSeq" id="XP_002504665.1">
    <property type="nucleotide sequence ID" value="XM_002504619.1"/>
</dbReference>
<evidence type="ECO:0000256" key="1">
    <source>
        <dbReference type="ARBA" id="ARBA00004141"/>
    </source>
</evidence>
<comment type="subcellular location">
    <subcellularLocation>
        <location evidence="1">Membrane</location>
        <topology evidence="1">Multi-pass membrane protein</topology>
    </subcellularLocation>
</comment>
<dbReference type="STRING" id="296587.C1ECL2"/>
<dbReference type="Proteomes" id="UP000002009">
    <property type="component" value="Chromosome 9"/>
</dbReference>
<comment type="similarity">
    <text evidence="2">Belongs to the VKOR family.</text>
</comment>
<keyword evidence="7 11" id="KW-0472">Membrane</keyword>
<dbReference type="InParanoid" id="C1ECL2"/>
<keyword evidence="9" id="KW-0676">Redox-active center</keyword>
<evidence type="ECO:0000256" key="7">
    <source>
        <dbReference type="ARBA" id="ARBA00023136"/>
    </source>
</evidence>